<protein>
    <submittedName>
        <fullName evidence="3">Uncharacterized protein</fullName>
    </submittedName>
</protein>
<organism evidence="3 4">
    <name type="scientific">Cryptolaemus montrouzieri</name>
    <dbReference type="NCBI Taxonomy" id="559131"/>
    <lineage>
        <taxon>Eukaryota</taxon>
        <taxon>Metazoa</taxon>
        <taxon>Ecdysozoa</taxon>
        <taxon>Arthropoda</taxon>
        <taxon>Hexapoda</taxon>
        <taxon>Insecta</taxon>
        <taxon>Pterygota</taxon>
        <taxon>Neoptera</taxon>
        <taxon>Endopterygota</taxon>
        <taxon>Coleoptera</taxon>
        <taxon>Polyphaga</taxon>
        <taxon>Cucujiformia</taxon>
        <taxon>Coccinelloidea</taxon>
        <taxon>Coccinellidae</taxon>
        <taxon>Scymninae</taxon>
        <taxon>Scymnini</taxon>
        <taxon>Cryptolaemus</taxon>
    </lineage>
</organism>
<dbReference type="EMBL" id="JABFTP020000021">
    <property type="protein sequence ID" value="KAL3270334.1"/>
    <property type="molecule type" value="Genomic_DNA"/>
</dbReference>
<sequence length="221" mass="24727">MLVHLGILFCVVVAKASPLPEKYSEVGPTRVLYDQKQQGGGWNVQAEFKDFLFLIIPDVKRNSSTSSSSLEQSLLYLLSKSANSKRRQHQHIHPEKSEEKASSDEEETDHFIESKTAPYQVDISKNSGGLLSRLYPEKPKDEGILVAKSPTIALLKDTVGGRIAKALVLAIPDEDIIITKTDKKGLKKKAREEFRKKNGERLECEPGQVKDSYGNCKILKY</sequence>
<reference evidence="3 4" key="1">
    <citation type="journal article" date="2021" name="BMC Biol.">
        <title>Horizontally acquired antibacterial genes associated with adaptive radiation of ladybird beetles.</title>
        <authorList>
            <person name="Li H.S."/>
            <person name="Tang X.F."/>
            <person name="Huang Y.H."/>
            <person name="Xu Z.Y."/>
            <person name="Chen M.L."/>
            <person name="Du X.Y."/>
            <person name="Qiu B.Y."/>
            <person name="Chen P.T."/>
            <person name="Zhang W."/>
            <person name="Slipinski A."/>
            <person name="Escalona H.E."/>
            <person name="Waterhouse R.M."/>
            <person name="Zwick A."/>
            <person name="Pang H."/>
        </authorList>
    </citation>
    <scope>NUCLEOTIDE SEQUENCE [LARGE SCALE GENOMIC DNA]</scope>
    <source>
        <strain evidence="3">SYSU2018</strain>
    </source>
</reference>
<feature type="compositionally biased region" description="Basic and acidic residues" evidence="1">
    <location>
        <begin position="92"/>
        <end position="113"/>
    </location>
</feature>
<dbReference type="Proteomes" id="UP001516400">
    <property type="component" value="Unassembled WGS sequence"/>
</dbReference>
<evidence type="ECO:0000256" key="1">
    <source>
        <dbReference type="SAM" id="MobiDB-lite"/>
    </source>
</evidence>
<evidence type="ECO:0000313" key="4">
    <source>
        <dbReference type="Proteomes" id="UP001516400"/>
    </source>
</evidence>
<keyword evidence="4" id="KW-1185">Reference proteome</keyword>
<comment type="caution">
    <text evidence="3">The sequence shown here is derived from an EMBL/GenBank/DDBJ whole genome shotgun (WGS) entry which is preliminary data.</text>
</comment>
<feature type="chain" id="PRO_5044774648" evidence="2">
    <location>
        <begin position="17"/>
        <end position="221"/>
    </location>
</feature>
<dbReference type="AlphaFoldDB" id="A0ABD2MVZ3"/>
<feature type="region of interest" description="Disordered" evidence="1">
    <location>
        <begin position="85"/>
        <end position="113"/>
    </location>
</feature>
<keyword evidence="2" id="KW-0732">Signal</keyword>
<evidence type="ECO:0000313" key="3">
    <source>
        <dbReference type="EMBL" id="KAL3270334.1"/>
    </source>
</evidence>
<evidence type="ECO:0000256" key="2">
    <source>
        <dbReference type="SAM" id="SignalP"/>
    </source>
</evidence>
<feature type="signal peptide" evidence="2">
    <location>
        <begin position="1"/>
        <end position="16"/>
    </location>
</feature>
<proteinExistence type="predicted"/>
<name>A0ABD2MVZ3_9CUCU</name>
<accession>A0ABD2MVZ3</accession>
<gene>
    <name evidence="3" type="ORF">HHI36_009382</name>
</gene>